<comment type="caution">
    <text evidence="1">The sequence shown here is derived from an EMBL/GenBank/DDBJ whole genome shotgun (WGS) entry which is preliminary data.</text>
</comment>
<accession>W4PET5</accession>
<evidence type="ECO:0000313" key="2">
    <source>
        <dbReference type="Proteomes" id="UP000018842"/>
    </source>
</evidence>
<name>W4PET5_9BACE</name>
<proteinExistence type="predicted"/>
<gene>
    <name evidence="1" type="ORF">JCM6294_705</name>
</gene>
<sequence>MGYVMSPTFNDHQTTMLNNLPDGDFSVSCDLPKSGWKPANDARYGHNVFKYMIIRGDL</sequence>
<protein>
    <submittedName>
        <fullName evidence="1">Uncharacterized protein</fullName>
    </submittedName>
</protein>
<dbReference type="EMBL" id="BAIR01000003">
    <property type="protein sequence ID" value="GAE17893.1"/>
    <property type="molecule type" value="Genomic_DNA"/>
</dbReference>
<reference evidence="2" key="1">
    <citation type="journal article" date="2014" name="Genome">
        <title>Draft Genome Sequences of Three Strains of Bacteroides pyogenes Isolated from a Cat and Swine.</title>
        <authorList>
            <person name="Sakamoto M."/>
            <person name="Oshima K."/>
            <person name="Suda W."/>
            <person name="Kitamura K."/>
            <person name="Iida T."/>
            <person name="Hattori M."/>
            <person name="Ohkuma M."/>
        </authorList>
    </citation>
    <scope>NUCLEOTIDE SEQUENCE [LARGE SCALE GENOMIC DNA]</scope>
    <source>
        <strain evidence="2">JCM 6294</strain>
    </source>
</reference>
<dbReference type="AlphaFoldDB" id="W4PET5"/>
<dbReference type="Proteomes" id="UP000018842">
    <property type="component" value="Unassembled WGS sequence"/>
</dbReference>
<evidence type="ECO:0000313" key="1">
    <source>
        <dbReference type="EMBL" id="GAE17893.1"/>
    </source>
</evidence>
<organism evidence="1 2">
    <name type="scientific">Bacteroides pyogenes DSM 20611 = JCM 6294</name>
    <dbReference type="NCBI Taxonomy" id="1121100"/>
    <lineage>
        <taxon>Bacteria</taxon>
        <taxon>Pseudomonadati</taxon>
        <taxon>Bacteroidota</taxon>
        <taxon>Bacteroidia</taxon>
        <taxon>Bacteroidales</taxon>
        <taxon>Bacteroidaceae</taxon>
        <taxon>Bacteroides</taxon>
    </lineage>
</organism>